<dbReference type="Pfam" id="PF22747">
    <property type="entry name" value="Zn_ribbon_DUF2089"/>
    <property type="match status" value="1"/>
</dbReference>
<dbReference type="Pfam" id="PF09862">
    <property type="entry name" value="DUF2089"/>
    <property type="match status" value="1"/>
</dbReference>
<dbReference type="AlphaFoldDB" id="A0A1R4KGV3"/>
<name>A0A1R4KGV3_9ACTN</name>
<dbReference type="EMBL" id="FUKQ01000052">
    <property type="protein sequence ID" value="SJN43541.1"/>
    <property type="molecule type" value="Genomic_DNA"/>
</dbReference>
<dbReference type="InterPro" id="IPR053957">
    <property type="entry name" value="DUF2089_Zn_ribbon"/>
</dbReference>
<evidence type="ECO:0000313" key="4">
    <source>
        <dbReference type="Proteomes" id="UP000188342"/>
    </source>
</evidence>
<organism evidence="3 4">
    <name type="scientific">Luteococcus japonicus LSP_Lj1</name>
    <dbReference type="NCBI Taxonomy" id="1255658"/>
    <lineage>
        <taxon>Bacteria</taxon>
        <taxon>Bacillati</taxon>
        <taxon>Actinomycetota</taxon>
        <taxon>Actinomycetes</taxon>
        <taxon>Propionibacteriales</taxon>
        <taxon>Propionibacteriaceae</taxon>
        <taxon>Luteococcus</taxon>
    </lineage>
</organism>
<evidence type="ECO:0008006" key="5">
    <source>
        <dbReference type="Google" id="ProtNLM"/>
    </source>
</evidence>
<dbReference type="OrthoDB" id="9797643at2"/>
<dbReference type="Proteomes" id="UP000188342">
    <property type="component" value="Unassembled WGS sequence"/>
</dbReference>
<dbReference type="STRING" id="1255658.FM114_14415"/>
<protein>
    <recommendedName>
        <fullName evidence="5">DUF2089 domain-containing protein</fullName>
    </recommendedName>
</protein>
<sequence>MTTDQATHDHSPYRAPADCPVCAGELLTTRLGCPGCGSEVGGRFQRCRFCALDTTQLELLTVFLASRGNLREVAKQQQVSYPTARARISGLLAALGIEEIGGSESEPEPEPVREPRALTRDELLAAVAEGRLEPSEAARLIAGL</sequence>
<evidence type="ECO:0000259" key="1">
    <source>
        <dbReference type="Pfam" id="PF09862"/>
    </source>
</evidence>
<proteinExistence type="predicted"/>
<dbReference type="RefSeq" id="WP_094765831.1">
    <property type="nucleotide sequence ID" value="NZ_FUKQ01000052.1"/>
</dbReference>
<evidence type="ECO:0000313" key="3">
    <source>
        <dbReference type="EMBL" id="SJN43541.1"/>
    </source>
</evidence>
<feature type="domain" description="DUF2089" evidence="2">
    <location>
        <begin position="19"/>
        <end position="50"/>
    </location>
</feature>
<feature type="domain" description="DUF2089" evidence="1">
    <location>
        <begin position="52"/>
        <end position="98"/>
    </location>
</feature>
<gene>
    <name evidence="3" type="ORF">FM114_14415</name>
</gene>
<evidence type="ECO:0000259" key="2">
    <source>
        <dbReference type="Pfam" id="PF22747"/>
    </source>
</evidence>
<reference evidence="3 4" key="1">
    <citation type="submission" date="2017-02" db="EMBL/GenBank/DDBJ databases">
        <authorList>
            <person name="Peterson S.W."/>
        </authorList>
    </citation>
    <scope>NUCLEOTIDE SEQUENCE [LARGE SCALE GENOMIC DNA]</scope>
    <source>
        <strain evidence="3 4">LSP_Lj1</strain>
    </source>
</reference>
<accession>A0A1R4KGV3</accession>
<keyword evidence="4" id="KW-1185">Reference proteome</keyword>
<dbReference type="InterPro" id="IPR018658">
    <property type="entry name" value="DUF2089"/>
</dbReference>